<feature type="transmembrane region" description="Helical" evidence="1">
    <location>
        <begin position="5"/>
        <end position="23"/>
    </location>
</feature>
<organism evidence="2 3">
    <name type="scientific">Flavimaribacter sediminis</name>
    <dbReference type="NCBI Taxonomy" id="2865987"/>
    <lineage>
        <taxon>Bacteria</taxon>
        <taxon>Pseudomonadati</taxon>
        <taxon>Pseudomonadota</taxon>
        <taxon>Alphaproteobacteria</taxon>
        <taxon>Hyphomicrobiales</taxon>
        <taxon>Rhizobiaceae</taxon>
        <taxon>Flavimaribacter</taxon>
    </lineage>
</organism>
<dbReference type="PANTHER" id="PTHR34989">
    <property type="entry name" value="PROTEIN HDED"/>
    <property type="match status" value="1"/>
</dbReference>
<dbReference type="Proteomes" id="UP001196509">
    <property type="component" value="Unassembled WGS sequence"/>
</dbReference>
<feature type="transmembrane region" description="Helical" evidence="1">
    <location>
        <begin position="59"/>
        <end position="79"/>
    </location>
</feature>
<protein>
    <submittedName>
        <fullName evidence="2">DUF308 domain-containing protein</fullName>
    </submittedName>
</protein>
<dbReference type="GO" id="GO:0005886">
    <property type="term" value="C:plasma membrane"/>
    <property type="evidence" value="ECO:0007669"/>
    <property type="project" value="TreeGrafter"/>
</dbReference>
<evidence type="ECO:0000313" key="2">
    <source>
        <dbReference type="EMBL" id="MBW8636693.1"/>
    </source>
</evidence>
<feature type="transmembrane region" description="Helical" evidence="1">
    <location>
        <begin position="85"/>
        <end position="106"/>
    </location>
</feature>
<dbReference type="Pfam" id="PF03729">
    <property type="entry name" value="DUF308"/>
    <property type="match status" value="1"/>
</dbReference>
<evidence type="ECO:0000256" key="1">
    <source>
        <dbReference type="SAM" id="Phobius"/>
    </source>
</evidence>
<sequence>MKNWMLWLIVGVISIVGGLVALLNPLAATFAAERLIGWIFIIVGVLQVISAFREQGRGASLWAGLIGVLALLAGISLLSNPFSGVISLTLVLSVLIAAAGISKLITAYQIRRARYFPLILISGLVSIVLAILIFTNFQEAATVLLGVMLAIELISNGVSLIALSLFRRSPT</sequence>
<dbReference type="EMBL" id="JAICBX010000001">
    <property type="protein sequence ID" value="MBW8636693.1"/>
    <property type="molecule type" value="Genomic_DNA"/>
</dbReference>
<proteinExistence type="predicted"/>
<dbReference type="InterPro" id="IPR005325">
    <property type="entry name" value="DUF308_memb"/>
</dbReference>
<keyword evidence="3" id="KW-1185">Reference proteome</keyword>
<comment type="caution">
    <text evidence="2">The sequence shown here is derived from an EMBL/GenBank/DDBJ whole genome shotgun (WGS) entry which is preliminary data.</text>
</comment>
<dbReference type="InterPro" id="IPR052712">
    <property type="entry name" value="Acid_resist_chaperone_HdeD"/>
</dbReference>
<dbReference type="PANTHER" id="PTHR34989:SF1">
    <property type="entry name" value="PROTEIN HDED"/>
    <property type="match status" value="1"/>
</dbReference>
<feature type="transmembrane region" description="Helical" evidence="1">
    <location>
        <begin position="143"/>
        <end position="166"/>
    </location>
</feature>
<gene>
    <name evidence="2" type="ORF">K1W69_05770</name>
</gene>
<name>A0AAE2ZHN4_9HYPH</name>
<feature type="transmembrane region" description="Helical" evidence="1">
    <location>
        <begin position="118"/>
        <end position="137"/>
    </location>
</feature>
<dbReference type="RefSeq" id="WP_220227354.1">
    <property type="nucleotide sequence ID" value="NZ_JAICBX010000001.1"/>
</dbReference>
<keyword evidence="1" id="KW-1133">Transmembrane helix</keyword>
<feature type="transmembrane region" description="Helical" evidence="1">
    <location>
        <begin position="35"/>
        <end position="52"/>
    </location>
</feature>
<keyword evidence="1" id="KW-0472">Membrane</keyword>
<reference evidence="2" key="1">
    <citation type="submission" date="2021-08" db="EMBL/GenBank/DDBJ databases">
        <title>Hoeflea bacterium WL0058 sp. nov., isolated from the sediment.</title>
        <authorList>
            <person name="Wang L."/>
            <person name="Zhang D."/>
        </authorList>
    </citation>
    <scope>NUCLEOTIDE SEQUENCE</scope>
    <source>
        <strain evidence="2">WL0058</strain>
    </source>
</reference>
<evidence type="ECO:0000313" key="3">
    <source>
        <dbReference type="Proteomes" id="UP001196509"/>
    </source>
</evidence>
<keyword evidence="1" id="KW-0812">Transmembrane</keyword>
<dbReference type="AlphaFoldDB" id="A0AAE2ZHN4"/>
<accession>A0AAE2ZHN4</accession>